<reference evidence="1" key="1">
    <citation type="submission" date="2014-11" db="EMBL/GenBank/DDBJ databases">
        <authorList>
            <person name="Amaro Gonzalez C."/>
        </authorList>
    </citation>
    <scope>NUCLEOTIDE SEQUENCE</scope>
</reference>
<dbReference type="AlphaFoldDB" id="A0A0E9VBP8"/>
<dbReference type="EMBL" id="GBXM01033100">
    <property type="protein sequence ID" value="JAH75477.1"/>
    <property type="molecule type" value="Transcribed_RNA"/>
</dbReference>
<name>A0A0E9VBP8_ANGAN</name>
<protein>
    <submittedName>
        <fullName evidence="1">Uncharacterized protein</fullName>
    </submittedName>
</protein>
<reference evidence="1" key="2">
    <citation type="journal article" date="2015" name="Fish Shellfish Immunol.">
        <title>Early steps in the European eel (Anguilla anguilla)-Vibrio vulnificus interaction in the gills: Role of the RtxA13 toxin.</title>
        <authorList>
            <person name="Callol A."/>
            <person name="Pajuelo D."/>
            <person name="Ebbesson L."/>
            <person name="Teles M."/>
            <person name="MacKenzie S."/>
            <person name="Amaro C."/>
        </authorList>
    </citation>
    <scope>NUCLEOTIDE SEQUENCE</scope>
</reference>
<evidence type="ECO:0000313" key="1">
    <source>
        <dbReference type="EMBL" id="JAH75477.1"/>
    </source>
</evidence>
<organism evidence="1">
    <name type="scientific">Anguilla anguilla</name>
    <name type="common">European freshwater eel</name>
    <name type="synonym">Muraena anguilla</name>
    <dbReference type="NCBI Taxonomy" id="7936"/>
    <lineage>
        <taxon>Eukaryota</taxon>
        <taxon>Metazoa</taxon>
        <taxon>Chordata</taxon>
        <taxon>Craniata</taxon>
        <taxon>Vertebrata</taxon>
        <taxon>Euteleostomi</taxon>
        <taxon>Actinopterygii</taxon>
        <taxon>Neopterygii</taxon>
        <taxon>Teleostei</taxon>
        <taxon>Anguilliformes</taxon>
        <taxon>Anguillidae</taxon>
        <taxon>Anguilla</taxon>
    </lineage>
</organism>
<proteinExistence type="predicted"/>
<accession>A0A0E9VBP8</accession>
<sequence>MFMVFIAKIYIYIFKKQVCTRASKNWFADF</sequence>